<evidence type="ECO:0000256" key="5">
    <source>
        <dbReference type="SAM" id="MobiDB-lite"/>
    </source>
</evidence>
<dbReference type="SMART" id="SM00487">
    <property type="entry name" value="DEXDc"/>
    <property type="match status" value="1"/>
</dbReference>
<evidence type="ECO:0000256" key="3">
    <source>
        <dbReference type="ARBA" id="ARBA00022806"/>
    </source>
</evidence>
<dbReference type="SUPFAM" id="SSF52540">
    <property type="entry name" value="P-loop containing nucleoside triphosphate hydrolases"/>
    <property type="match status" value="1"/>
</dbReference>
<dbReference type="GO" id="GO:0005524">
    <property type="term" value="F:ATP binding"/>
    <property type="evidence" value="ECO:0007669"/>
    <property type="project" value="UniProtKB-KW"/>
</dbReference>
<dbReference type="Proteomes" id="UP000294933">
    <property type="component" value="Unassembled WGS sequence"/>
</dbReference>
<dbReference type="InterPro" id="IPR001650">
    <property type="entry name" value="Helicase_C-like"/>
</dbReference>
<dbReference type="InterPro" id="IPR027417">
    <property type="entry name" value="P-loop_NTPase"/>
</dbReference>
<feature type="compositionally biased region" description="Basic residues" evidence="5">
    <location>
        <begin position="563"/>
        <end position="574"/>
    </location>
</feature>
<feature type="domain" description="Helicase ATP-binding" evidence="6">
    <location>
        <begin position="794"/>
        <end position="962"/>
    </location>
</feature>
<dbReference type="FunFam" id="3.40.50.300:FF:001039">
    <property type="entry name" value="ATP-dependent RNA helicase DDX60"/>
    <property type="match status" value="1"/>
</dbReference>
<dbReference type="Pfam" id="PF00270">
    <property type="entry name" value="DEAD"/>
    <property type="match status" value="1"/>
</dbReference>
<feature type="domain" description="Helicase C-terminal" evidence="7">
    <location>
        <begin position="1218"/>
        <end position="1386"/>
    </location>
</feature>
<gene>
    <name evidence="8" type="ORF">BD410DRAFT_785202</name>
</gene>
<dbReference type="CDD" id="cd18025">
    <property type="entry name" value="DEXHc_DDX60"/>
    <property type="match status" value="1"/>
</dbReference>
<dbReference type="PANTHER" id="PTHR44533">
    <property type="entry name" value="DEAD/H RNA HELICASE, PUTATIVE-RELATED"/>
    <property type="match status" value="1"/>
</dbReference>
<dbReference type="Pfam" id="PF26076">
    <property type="entry name" value="WHD_DDX60"/>
    <property type="match status" value="1"/>
</dbReference>
<dbReference type="InterPro" id="IPR011545">
    <property type="entry name" value="DEAD/DEAH_box_helicase_dom"/>
</dbReference>
<evidence type="ECO:0000259" key="7">
    <source>
        <dbReference type="PROSITE" id="PS51194"/>
    </source>
</evidence>
<keyword evidence="4" id="KW-0067">ATP-binding</keyword>
<evidence type="ECO:0000256" key="2">
    <source>
        <dbReference type="ARBA" id="ARBA00022801"/>
    </source>
</evidence>
<keyword evidence="9" id="KW-1185">Reference proteome</keyword>
<organism evidence="8 9">
    <name type="scientific">Rickenella mellea</name>
    <dbReference type="NCBI Taxonomy" id="50990"/>
    <lineage>
        <taxon>Eukaryota</taxon>
        <taxon>Fungi</taxon>
        <taxon>Dikarya</taxon>
        <taxon>Basidiomycota</taxon>
        <taxon>Agaricomycotina</taxon>
        <taxon>Agaricomycetes</taxon>
        <taxon>Hymenochaetales</taxon>
        <taxon>Rickenellaceae</taxon>
        <taxon>Rickenella</taxon>
    </lineage>
</organism>
<evidence type="ECO:0000256" key="4">
    <source>
        <dbReference type="ARBA" id="ARBA00022840"/>
    </source>
</evidence>
<evidence type="ECO:0000313" key="9">
    <source>
        <dbReference type="Proteomes" id="UP000294933"/>
    </source>
</evidence>
<feature type="region of interest" description="Disordered" evidence="5">
    <location>
        <begin position="1707"/>
        <end position="1744"/>
    </location>
</feature>
<dbReference type="GO" id="GO:0004386">
    <property type="term" value="F:helicase activity"/>
    <property type="evidence" value="ECO:0007669"/>
    <property type="project" value="UniProtKB-KW"/>
</dbReference>
<dbReference type="STRING" id="50990.A0A4Y7QCI2"/>
<dbReference type="InterPro" id="IPR059032">
    <property type="entry name" value="WHD_DDX60"/>
</dbReference>
<keyword evidence="2 8" id="KW-0378">Hydrolase</keyword>
<dbReference type="VEuPathDB" id="FungiDB:BD410DRAFT_785202"/>
<dbReference type="Gene3D" id="3.40.50.300">
    <property type="entry name" value="P-loop containing nucleotide triphosphate hydrolases"/>
    <property type="match status" value="2"/>
</dbReference>
<dbReference type="InterPro" id="IPR052431">
    <property type="entry name" value="SKI2_subfamily_helicases"/>
</dbReference>
<protein>
    <submittedName>
        <fullName evidence="8">P-loop containing nucleoside triphosphate hydrolase protein</fullName>
    </submittedName>
</protein>
<dbReference type="EMBL" id="ML170164">
    <property type="protein sequence ID" value="TDL25294.1"/>
    <property type="molecule type" value="Genomic_DNA"/>
</dbReference>
<dbReference type="PROSITE" id="PS51192">
    <property type="entry name" value="HELICASE_ATP_BIND_1"/>
    <property type="match status" value="1"/>
</dbReference>
<dbReference type="GO" id="GO:0016787">
    <property type="term" value="F:hydrolase activity"/>
    <property type="evidence" value="ECO:0007669"/>
    <property type="project" value="UniProtKB-KW"/>
</dbReference>
<proteinExistence type="predicted"/>
<dbReference type="GO" id="GO:0003676">
    <property type="term" value="F:nucleic acid binding"/>
    <property type="evidence" value="ECO:0007669"/>
    <property type="project" value="InterPro"/>
</dbReference>
<dbReference type="InterPro" id="IPR014001">
    <property type="entry name" value="Helicase_ATP-bd"/>
</dbReference>
<sequence>MDFDDVGSTVNDPPRKVLAISAKDAVNFIDSVWYTPMVARKIRWMDLIGDYAGNEKFVLDGEALLQIVFEDHLLSLGSLENPGFQMLHARHSVEMILHSLLRRDAVFDVVFFHDNRHNTILTGSSEYETTSRSLARRILFQHLRRLSTVGISVHVFQNLSDPNWLSYFGREKPMFMFTNDGGLLDNRDADCLKSERLLLQRTFLFDILTSGLSVAFLSSATFQDLKIMAFVSEQRKQTNARKHFPLAFWKLTEQTRARLDGAEKTHSLHSLVQNSMQQSEPSLDKQLTTLCRRFMQRRQDHLDQTSSISLYVFVTHFIVIETLSVSERAQPPFSLDADFCHQFILSFVPDLFYCLESVASESDWNMDVDLRIFILLLEASFTPSQFAAVVGQDVCRRVDAIWFALDIGGADFTTLQRSAFWNLARVKFHEHPKTRGTLSLMPFDNPILNEQLSVVEVVCTETEDTGSRTARLEFDTIFADTHHWHNAKRAILPKHLGGEDEKVKGAWARSRQLRNQQRFMARLFRHATTLTGALGVPLKTQVIVATKNTVVHPSKNRSDTPKISHHQKGPKKAKALSSKDRLLEKIEAERTAKDISESKSWWTKQLKSLEAINSASERFSRSDDILRSPRMQQPWLSREVCLYRLHLQILCWIEDQNGESQNRTGSPEEARRRDKYSVEIMKAVKDLYKRHSLSTAAIKHLRTITDVLGFPNITPPETTSHSQSMMEEGNDHSKFLFVKLRHKNGDPMYEFMHISEDPIEWQLRLFGDFMDRSVDGRPDPRVQFEPDAWQRKVLDSLDANNSLLVVAPTSAGKTFISYYAMEKVLRESDDGILVYVAPTKALVNQIAAEVYARFRKELKAGSCWAIHTRDYRIHDPQKCQILVTVPEMFAIMLLSPPLARVWTPRIKRIILDEIHSIGQHEGGAVWEQVILLAPCPVIGLSATVGQPQEFNKWLSSVQEARGFKHDFIYHPYRYSHLRKHVYLITKESQDFSGLMSHVPSNRLRFLHPISMLAFGGATLPPDFTLEAADTLSLFNAMVACGSGQPDELRSISPSQFFSNAGFLRQREVISYEERLNQHIQELLASPGSREANSALQKMIEYLQDPELSKVPDEHLNITPSVDDFLRNLTPFLADLYHAGKLPALLFSFDRHACEVMATTVTDALEVAEDKWKEGNLQWKSKLQEWQNWRANEGKRRQADERARKMQKADKDLPFEAASPTWEATFNPSDPLDDFSFADIRKHSKHAMQSDLEDLKWVSVPEWAVRALRRGIGVHHAGMNKAYRSLIESLFRLGYLRVVFATGTLALGINAPAKTAVFVGDSPFLTSLTYRQCAGRAGRRGYDLRGDVVFYGLPMDRIQRLVLSTLPRLSGNFPMTSTLCLRLLNLLHGSQNHDTAVRAVQSILKLPQISFGSETGQHQLLHHVRFSIEYLRRAGLLDASGSPMNLYGVAAFLYHTEPSNLALIALMRKGVLHDICGQDDFVKAKSDLVLLLCHLFGRKYLPPSSSTKTNVKNLREKYPSRVVLPPLQDSARAALAEQNDEILGVFSSYASLYTSQHSTELGVDNNLPLSGAAVTTTVAERPPSPFIMSLRRTALNIVTRSPFVANSGHSDSFATVEELTRTCRRGLNLSEHAIPSFARFVDPPRDGEGSPLHLNAYLFDFFTHGQVQSLVAANGIRRGDVWYALEDFNLSLLSIRGALEQQLLVASRGRGHEETDADAEDDDESPDVDIDDGDESNGLKPAFERPAKVSDGDWRVYEVVDAVTMEFKEKFKKMWA</sequence>
<dbReference type="Pfam" id="PF00271">
    <property type="entry name" value="Helicase_C"/>
    <property type="match status" value="1"/>
</dbReference>
<feature type="compositionally biased region" description="Acidic residues" evidence="5">
    <location>
        <begin position="1714"/>
        <end position="1734"/>
    </location>
</feature>
<evidence type="ECO:0000259" key="6">
    <source>
        <dbReference type="PROSITE" id="PS51192"/>
    </source>
</evidence>
<dbReference type="OrthoDB" id="2320933at2759"/>
<accession>A0A4Y7QCI2</accession>
<dbReference type="Pfam" id="PF23002">
    <property type="entry name" value="PIN-like_DDX60"/>
    <property type="match status" value="1"/>
</dbReference>
<evidence type="ECO:0000313" key="8">
    <source>
        <dbReference type="EMBL" id="TDL25294.1"/>
    </source>
</evidence>
<dbReference type="SMART" id="SM00490">
    <property type="entry name" value="HELICc"/>
    <property type="match status" value="1"/>
</dbReference>
<name>A0A4Y7QCI2_9AGAM</name>
<dbReference type="InterPro" id="IPR055124">
    <property type="entry name" value="PIN-like_DDX60"/>
</dbReference>
<feature type="region of interest" description="Disordered" evidence="5">
    <location>
        <begin position="552"/>
        <end position="579"/>
    </location>
</feature>
<keyword evidence="3" id="KW-0347">Helicase</keyword>
<dbReference type="GO" id="GO:0005737">
    <property type="term" value="C:cytoplasm"/>
    <property type="evidence" value="ECO:0007669"/>
    <property type="project" value="TreeGrafter"/>
</dbReference>
<keyword evidence="1" id="KW-0547">Nucleotide-binding</keyword>
<dbReference type="PROSITE" id="PS51194">
    <property type="entry name" value="HELICASE_CTER"/>
    <property type="match status" value="1"/>
</dbReference>
<evidence type="ECO:0000256" key="1">
    <source>
        <dbReference type="ARBA" id="ARBA00022741"/>
    </source>
</evidence>
<dbReference type="PANTHER" id="PTHR44533:SF4">
    <property type="entry name" value="DEAD_H RNA HELICASE, PUTATIVE-RELATED"/>
    <property type="match status" value="1"/>
</dbReference>
<reference evidence="8 9" key="1">
    <citation type="submission" date="2018-06" db="EMBL/GenBank/DDBJ databases">
        <title>A transcriptomic atlas of mushroom development highlights an independent origin of complex multicellularity.</title>
        <authorList>
            <consortium name="DOE Joint Genome Institute"/>
            <person name="Krizsan K."/>
            <person name="Almasi E."/>
            <person name="Merenyi Z."/>
            <person name="Sahu N."/>
            <person name="Viragh M."/>
            <person name="Koszo T."/>
            <person name="Mondo S."/>
            <person name="Kiss B."/>
            <person name="Balint B."/>
            <person name="Kues U."/>
            <person name="Barry K."/>
            <person name="Hegedus J.C."/>
            <person name="Henrissat B."/>
            <person name="Johnson J."/>
            <person name="Lipzen A."/>
            <person name="Ohm R."/>
            <person name="Nagy I."/>
            <person name="Pangilinan J."/>
            <person name="Yan J."/>
            <person name="Xiong Y."/>
            <person name="Grigoriev I.V."/>
            <person name="Hibbett D.S."/>
            <person name="Nagy L.G."/>
        </authorList>
    </citation>
    <scope>NUCLEOTIDE SEQUENCE [LARGE SCALE GENOMIC DNA]</scope>
    <source>
        <strain evidence="8 9">SZMC22713</strain>
    </source>
</reference>